<sequence length="379" mass="43423">MPQQAIVVHDLQAAQIHAKIDLLINNLVHIIDTSGKFLLRLDDGRVIDTKGWNDWEWTHGIGLYGLWQYHELTGSSKAHEVIQDWFKNQLAMGTTKNINTMSPFLTLAYLYEKTKDSSYLPWLDAWAEWAMYDLQRTPFGGMQHVTYASYNENELWDDTLMMTVMPLARIGKILGRPHYIESAKHQFMLHFKYLFDPTSGLFYHGWKFDTASPGGIGHNFAKARWARGNSWLTIVIPDFIELLELSPCDALRIHLIDTLDAQCQALERLQAENGMWHTLLAEPEDQCGYQEASATAGFAYGMLKAVRKRYLNRRYEAVAIKAAKAVLQRIDEQGELQEVSFGTAMGHDLQHYRDVPLTSMPYGQAMAMMMLGEVLRIFI</sequence>
<gene>
    <name evidence="2" type="ORF">LTR78_002867</name>
</gene>
<dbReference type="Proteomes" id="UP001274830">
    <property type="component" value="Unassembled WGS sequence"/>
</dbReference>
<dbReference type="GO" id="GO:0005975">
    <property type="term" value="P:carbohydrate metabolic process"/>
    <property type="evidence" value="ECO:0007669"/>
    <property type="project" value="InterPro"/>
</dbReference>
<evidence type="ECO:0000256" key="1">
    <source>
        <dbReference type="ARBA" id="ARBA00022801"/>
    </source>
</evidence>
<dbReference type="PANTHER" id="PTHR33886">
    <property type="entry name" value="UNSATURATED RHAMNOGALACTURONAN HYDROLASE (EUROFUNG)"/>
    <property type="match status" value="1"/>
</dbReference>
<dbReference type="PANTHER" id="PTHR33886:SF8">
    <property type="entry name" value="UNSATURATED RHAMNOGALACTURONAN HYDROLASE (EUROFUNG)"/>
    <property type="match status" value="1"/>
</dbReference>
<keyword evidence="3" id="KW-1185">Reference proteome</keyword>
<dbReference type="AlphaFoldDB" id="A0AAE0WSN3"/>
<organism evidence="2 3">
    <name type="scientific">Recurvomyces mirabilis</name>
    <dbReference type="NCBI Taxonomy" id="574656"/>
    <lineage>
        <taxon>Eukaryota</taxon>
        <taxon>Fungi</taxon>
        <taxon>Dikarya</taxon>
        <taxon>Ascomycota</taxon>
        <taxon>Pezizomycotina</taxon>
        <taxon>Dothideomycetes</taxon>
        <taxon>Dothideomycetidae</taxon>
        <taxon>Mycosphaerellales</taxon>
        <taxon>Teratosphaeriaceae</taxon>
        <taxon>Recurvomyces</taxon>
    </lineage>
</organism>
<evidence type="ECO:0000313" key="2">
    <source>
        <dbReference type="EMBL" id="KAK3677329.1"/>
    </source>
</evidence>
<dbReference type="InterPro" id="IPR012341">
    <property type="entry name" value="6hp_glycosidase-like_sf"/>
</dbReference>
<evidence type="ECO:0000313" key="3">
    <source>
        <dbReference type="Proteomes" id="UP001274830"/>
    </source>
</evidence>
<dbReference type="SUPFAM" id="SSF48208">
    <property type="entry name" value="Six-hairpin glycosidases"/>
    <property type="match status" value="1"/>
</dbReference>
<proteinExistence type="predicted"/>
<name>A0AAE0WSN3_9PEZI</name>
<accession>A0AAE0WSN3</accession>
<dbReference type="EMBL" id="JAUTXT010000007">
    <property type="protein sequence ID" value="KAK3677329.1"/>
    <property type="molecule type" value="Genomic_DNA"/>
</dbReference>
<dbReference type="GO" id="GO:0016787">
    <property type="term" value="F:hydrolase activity"/>
    <property type="evidence" value="ECO:0007669"/>
    <property type="project" value="UniProtKB-KW"/>
</dbReference>
<dbReference type="InterPro" id="IPR010905">
    <property type="entry name" value="Glyco_hydro_88"/>
</dbReference>
<dbReference type="InterPro" id="IPR008928">
    <property type="entry name" value="6-hairpin_glycosidase_sf"/>
</dbReference>
<comment type="caution">
    <text evidence="2">The sequence shown here is derived from an EMBL/GenBank/DDBJ whole genome shotgun (WGS) entry which is preliminary data.</text>
</comment>
<keyword evidence="1" id="KW-0378">Hydrolase</keyword>
<dbReference type="InterPro" id="IPR052043">
    <property type="entry name" value="PolySaccharide_Degr_Enz"/>
</dbReference>
<dbReference type="Pfam" id="PF07470">
    <property type="entry name" value="Glyco_hydro_88"/>
    <property type="match status" value="1"/>
</dbReference>
<dbReference type="Gene3D" id="1.50.10.10">
    <property type="match status" value="1"/>
</dbReference>
<protein>
    <submittedName>
        <fullName evidence="2">Uncharacterized protein</fullName>
    </submittedName>
</protein>
<reference evidence="2" key="1">
    <citation type="submission" date="2023-07" db="EMBL/GenBank/DDBJ databases">
        <title>Black Yeasts Isolated from many extreme environments.</title>
        <authorList>
            <person name="Coleine C."/>
            <person name="Stajich J.E."/>
            <person name="Selbmann L."/>
        </authorList>
    </citation>
    <scope>NUCLEOTIDE SEQUENCE</scope>
    <source>
        <strain evidence="2">CCFEE 5485</strain>
    </source>
</reference>